<evidence type="ECO:0000256" key="6">
    <source>
        <dbReference type="ARBA" id="ARBA00023163"/>
    </source>
</evidence>
<dbReference type="Gene3D" id="3.90.79.10">
    <property type="entry name" value="Nucleoside Triphosphate Pyrophosphohydrolase"/>
    <property type="match status" value="1"/>
</dbReference>
<dbReference type="InterPro" id="IPR020084">
    <property type="entry name" value="NUDIX_hydrolase_CS"/>
</dbReference>
<evidence type="ECO:0000256" key="3">
    <source>
        <dbReference type="ARBA" id="ARBA00022801"/>
    </source>
</evidence>
<dbReference type="Gene3D" id="3.40.630.30">
    <property type="match status" value="1"/>
</dbReference>
<dbReference type="Pfam" id="PF02042">
    <property type="entry name" value="RWP-RK"/>
    <property type="match status" value="1"/>
</dbReference>
<keyword evidence="2" id="KW-0479">Metal-binding</keyword>
<gene>
    <name evidence="12" type="ORF">CTI12_AA043680</name>
</gene>
<evidence type="ECO:0000256" key="7">
    <source>
        <dbReference type="ARBA" id="ARBA00023242"/>
    </source>
</evidence>
<dbReference type="InterPro" id="IPR015797">
    <property type="entry name" value="NUDIX_hydrolase-like_dom_sf"/>
</dbReference>
<evidence type="ECO:0000256" key="1">
    <source>
        <dbReference type="ARBA" id="ARBA00005582"/>
    </source>
</evidence>
<dbReference type="PROSITE" id="PS00893">
    <property type="entry name" value="NUDIX_BOX"/>
    <property type="match status" value="1"/>
</dbReference>
<dbReference type="GO" id="GO:0003677">
    <property type="term" value="F:DNA binding"/>
    <property type="evidence" value="ECO:0007669"/>
    <property type="project" value="UniProtKB-KW"/>
</dbReference>
<evidence type="ECO:0000259" key="11">
    <source>
        <dbReference type="PROSITE" id="PS51745"/>
    </source>
</evidence>
<dbReference type="PANTHER" id="PTHR13994">
    <property type="entry name" value="NUDIX HYDROLASE RELATED"/>
    <property type="match status" value="1"/>
</dbReference>
<keyword evidence="3 12" id="KW-0378">Hydrolase</keyword>
<dbReference type="InterPro" id="IPR000086">
    <property type="entry name" value="NUDIX_hydrolase_dom"/>
</dbReference>
<dbReference type="InterPro" id="IPR003035">
    <property type="entry name" value="RWP-RK_dom"/>
</dbReference>
<evidence type="ECO:0000256" key="2">
    <source>
        <dbReference type="ARBA" id="ARBA00022723"/>
    </source>
</evidence>
<evidence type="ECO:0000256" key="5">
    <source>
        <dbReference type="ARBA" id="ARBA00023125"/>
    </source>
</evidence>
<keyword evidence="4" id="KW-0805">Transcription regulation</keyword>
<dbReference type="AlphaFoldDB" id="A0A2U1Q7P3"/>
<dbReference type="InterPro" id="IPR000270">
    <property type="entry name" value="PB1_dom"/>
</dbReference>
<dbReference type="OrthoDB" id="447842at2759"/>
<dbReference type="Pfam" id="PF18290">
    <property type="entry name" value="Nudix_hydro"/>
    <property type="match status" value="1"/>
</dbReference>
<organism evidence="12 13">
    <name type="scientific">Artemisia annua</name>
    <name type="common">Sweet wormwood</name>
    <dbReference type="NCBI Taxonomy" id="35608"/>
    <lineage>
        <taxon>Eukaryota</taxon>
        <taxon>Viridiplantae</taxon>
        <taxon>Streptophyta</taxon>
        <taxon>Embryophyta</taxon>
        <taxon>Tracheophyta</taxon>
        <taxon>Spermatophyta</taxon>
        <taxon>Magnoliopsida</taxon>
        <taxon>eudicotyledons</taxon>
        <taxon>Gunneridae</taxon>
        <taxon>Pentapetalae</taxon>
        <taxon>asterids</taxon>
        <taxon>campanulids</taxon>
        <taxon>Asterales</taxon>
        <taxon>Asteraceae</taxon>
        <taxon>Asteroideae</taxon>
        <taxon>Anthemideae</taxon>
        <taxon>Artemisiinae</taxon>
        <taxon>Artemisia</taxon>
    </lineage>
</organism>
<evidence type="ECO:0000256" key="8">
    <source>
        <dbReference type="SAM" id="MobiDB-lite"/>
    </source>
</evidence>
<evidence type="ECO:0000259" key="9">
    <source>
        <dbReference type="PROSITE" id="PS51462"/>
    </source>
</evidence>
<reference evidence="12 13" key="1">
    <citation type="journal article" date="2018" name="Mol. Plant">
        <title>The genome of Artemisia annua provides insight into the evolution of Asteraceae family and artemisinin biosynthesis.</title>
        <authorList>
            <person name="Shen Q."/>
            <person name="Zhang L."/>
            <person name="Liao Z."/>
            <person name="Wang S."/>
            <person name="Yan T."/>
            <person name="Shi P."/>
            <person name="Liu M."/>
            <person name="Fu X."/>
            <person name="Pan Q."/>
            <person name="Wang Y."/>
            <person name="Lv Z."/>
            <person name="Lu X."/>
            <person name="Zhang F."/>
            <person name="Jiang W."/>
            <person name="Ma Y."/>
            <person name="Chen M."/>
            <person name="Hao X."/>
            <person name="Li L."/>
            <person name="Tang Y."/>
            <person name="Lv G."/>
            <person name="Zhou Y."/>
            <person name="Sun X."/>
            <person name="Brodelius P.E."/>
            <person name="Rose J.K.C."/>
            <person name="Tang K."/>
        </authorList>
    </citation>
    <scope>NUCLEOTIDE SEQUENCE [LARGE SCALE GENOMIC DNA]</scope>
    <source>
        <strain evidence="13">cv. Huhao1</strain>
        <tissue evidence="12">Leaf</tissue>
    </source>
</reference>
<evidence type="ECO:0000259" key="10">
    <source>
        <dbReference type="PROSITE" id="PS51519"/>
    </source>
</evidence>
<dbReference type="FunFam" id="3.90.79.10:FF:000015">
    <property type="entry name" value="Nudix hydrolase 8"/>
    <property type="match status" value="1"/>
</dbReference>
<dbReference type="PRINTS" id="PR01356">
    <property type="entry name" value="GFGPROTEIN"/>
</dbReference>
<dbReference type="SUPFAM" id="SSF55811">
    <property type="entry name" value="Nudix"/>
    <property type="match status" value="1"/>
</dbReference>
<dbReference type="PROSITE" id="PS51519">
    <property type="entry name" value="RWP_RK"/>
    <property type="match status" value="1"/>
</dbReference>
<dbReference type="InterPro" id="IPR055081">
    <property type="entry name" value="NLP1-9_GAF"/>
</dbReference>
<feature type="domain" description="RWP-RK" evidence="10">
    <location>
        <begin position="173"/>
        <end position="260"/>
    </location>
</feature>
<dbReference type="Pfam" id="PF22922">
    <property type="entry name" value="GAF_NLP"/>
    <property type="match status" value="1"/>
</dbReference>
<dbReference type="InterPro" id="IPR003293">
    <property type="entry name" value="Nudix_hydrolase6-like"/>
</dbReference>
<keyword evidence="5" id="KW-0238">DNA-binding</keyword>
<evidence type="ECO:0000313" key="12">
    <source>
        <dbReference type="EMBL" id="PWA94024.1"/>
    </source>
</evidence>
<dbReference type="PRINTS" id="PR00502">
    <property type="entry name" value="NUDIXFAMILY"/>
</dbReference>
<keyword evidence="7" id="KW-0539">Nucleus</keyword>
<name>A0A2U1Q7P3_ARTAN</name>
<dbReference type="PANTHER" id="PTHR13994:SF30">
    <property type="entry name" value="NUDIX HYDROLASE 10"/>
    <property type="match status" value="1"/>
</dbReference>
<dbReference type="Pfam" id="PF00293">
    <property type="entry name" value="NUDIX"/>
    <property type="match status" value="1"/>
</dbReference>
<dbReference type="GO" id="GO:0051287">
    <property type="term" value="F:NAD binding"/>
    <property type="evidence" value="ECO:0007669"/>
    <property type="project" value="TreeGrafter"/>
</dbReference>
<sequence>MSTDALPYYVQDLRLWSFRKACKEQHLDKSSGFVGRALLSHGSCFCEDVTKLSKEEYPLVHYALMSGLSSCFAIFLHSIESNNDYVLEFFLPLNVEDGRHVQNLVRTLKHSIEIASGFELGDNVQVFGPSIEASSVFSNTDPQSNDVSNDENSTSNHDVNMQIASNTVTGAREESNLLKRGIKRKIDSLTVEAVNKHVGKPIDEAANSLGVSRSTLKHFCQDNNMTGWPLPKHNKKTACTESKLSRISGSKQNIQQSSNVHFGLFDAAILLVRIKRWSFASKRHAFSGNWWSCGKHSHLSFKSDSIYQVARLMIFLQRWKNKKSNEVSDTRKVTVKATFKDDMIKVQIPISSRLFELQNEVAHRTKLKSAGFRLKYKDDDDDLILLACDADLQNLLGGDNYGGVEVELKEHMDSDVFLARLKASMLDWTVQGKRGVWIKLPIDLVNLVESAVKEGFRYHHAEPDYLMLVNWIPKTINTIPANASHRVGVGAIILNDKRELPRDACGPREEWDKWIMRGSGIWKLPTGIVEEGEEISEGAIREVKEETGIDTEFVEILVFSQWHKAFFRKSDLFFVCMMRPLSFDIQIQESEIEAAKWMPLEEFAAQPSEAG</sequence>
<feature type="region of interest" description="Disordered" evidence="8">
    <location>
        <begin position="138"/>
        <end position="157"/>
    </location>
</feature>
<evidence type="ECO:0000313" key="13">
    <source>
        <dbReference type="Proteomes" id="UP000245207"/>
    </source>
</evidence>
<dbReference type="GO" id="GO:0035529">
    <property type="term" value="F:NADH pyrophosphatase activity"/>
    <property type="evidence" value="ECO:0007669"/>
    <property type="project" value="TreeGrafter"/>
</dbReference>
<dbReference type="Pfam" id="PF00564">
    <property type="entry name" value="PB1"/>
    <property type="match status" value="1"/>
</dbReference>
<dbReference type="InterPro" id="IPR053793">
    <property type="entry name" value="PB1-like"/>
</dbReference>
<dbReference type="FunFam" id="3.40.630.30:FF:000016">
    <property type="entry name" value="nudix hydrolase 2"/>
    <property type="match status" value="1"/>
</dbReference>
<keyword evidence="6" id="KW-0804">Transcription</keyword>
<keyword evidence="13" id="KW-1185">Reference proteome</keyword>
<proteinExistence type="inferred from homology"/>
<feature type="domain" description="PB1" evidence="11">
    <location>
        <begin position="332"/>
        <end position="415"/>
    </location>
</feature>
<dbReference type="Gene3D" id="3.10.20.90">
    <property type="entry name" value="Phosphatidylinositol 3-kinase Catalytic Subunit, Chain A, domain 1"/>
    <property type="match status" value="1"/>
</dbReference>
<dbReference type="EMBL" id="PKPP01000340">
    <property type="protein sequence ID" value="PWA94024.1"/>
    <property type="molecule type" value="Genomic_DNA"/>
</dbReference>
<dbReference type="GO" id="GO:0047631">
    <property type="term" value="F:ADP-ribose diphosphatase activity"/>
    <property type="evidence" value="ECO:0007669"/>
    <property type="project" value="TreeGrafter"/>
</dbReference>
<protein>
    <submittedName>
        <fullName evidence="12">Nudix hydrolase 6-like protein</fullName>
    </submittedName>
</protein>
<accession>A0A2U1Q7P3</accession>
<dbReference type="InterPro" id="IPR040618">
    <property type="entry name" value="Pre-Nudix"/>
</dbReference>
<dbReference type="SUPFAM" id="SSF54277">
    <property type="entry name" value="CAD &amp; PB1 domains"/>
    <property type="match status" value="1"/>
</dbReference>
<dbReference type="CDD" id="cd04670">
    <property type="entry name" value="NUDIX_ASFGF2_Nudt6"/>
    <property type="match status" value="1"/>
</dbReference>
<comment type="caution">
    <text evidence="12">The sequence shown here is derived from an EMBL/GenBank/DDBJ whole genome shotgun (WGS) entry which is preliminary data.</text>
</comment>
<dbReference type="PROSITE" id="PS51462">
    <property type="entry name" value="NUDIX"/>
    <property type="match status" value="1"/>
</dbReference>
<dbReference type="GO" id="GO:0046872">
    <property type="term" value="F:metal ion binding"/>
    <property type="evidence" value="ECO:0007669"/>
    <property type="project" value="UniProtKB-KW"/>
</dbReference>
<dbReference type="PROSITE" id="PS51745">
    <property type="entry name" value="PB1"/>
    <property type="match status" value="1"/>
</dbReference>
<comment type="similarity">
    <text evidence="1">Belongs to the Nudix hydrolase family.</text>
</comment>
<dbReference type="InterPro" id="IPR020476">
    <property type="entry name" value="Nudix_hydrolase"/>
</dbReference>
<dbReference type="SMART" id="SM00666">
    <property type="entry name" value="PB1"/>
    <property type="match status" value="1"/>
</dbReference>
<evidence type="ECO:0000256" key="4">
    <source>
        <dbReference type="ARBA" id="ARBA00023015"/>
    </source>
</evidence>
<dbReference type="Proteomes" id="UP000245207">
    <property type="component" value="Unassembled WGS sequence"/>
</dbReference>
<feature type="domain" description="Nudix hydrolase" evidence="9">
    <location>
        <begin position="484"/>
        <end position="611"/>
    </location>
</feature>